<evidence type="ECO:0000256" key="2">
    <source>
        <dbReference type="SAM" id="MobiDB-lite"/>
    </source>
</evidence>
<keyword evidence="4" id="KW-1185">Reference proteome</keyword>
<dbReference type="GO" id="GO:0008146">
    <property type="term" value="F:sulfotransferase activity"/>
    <property type="evidence" value="ECO:0007669"/>
    <property type="project" value="InterPro"/>
</dbReference>
<evidence type="ECO:0000313" key="4">
    <source>
        <dbReference type="Proteomes" id="UP000215027"/>
    </source>
</evidence>
<feature type="compositionally biased region" description="Basic and acidic residues" evidence="2">
    <location>
        <begin position="10"/>
        <end position="19"/>
    </location>
</feature>
<feature type="region of interest" description="Disordered" evidence="2">
    <location>
        <begin position="1"/>
        <end position="24"/>
    </location>
</feature>
<dbReference type="RefSeq" id="WP_095042920.1">
    <property type="nucleotide sequence ID" value="NZ_LN890655.1"/>
</dbReference>
<dbReference type="Gene3D" id="3.40.50.300">
    <property type="entry name" value="P-loop containing nucleotide triphosphate hydrolases"/>
    <property type="match status" value="1"/>
</dbReference>
<dbReference type="KEGG" id="pbf:CFX0092_A1545"/>
<gene>
    <name evidence="3" type="ORF">CFX0092_A1545</name>
</gene>
<dbReference type="SUPFAM" id="SSF52540">
    <property type="entry name" value="P-loop containing nucleoside triphosphate hydrolases"/>
    <property type="match status" value="1"/>
</dbReference>
<proteinExistence type="predicted"/>
<protein>
    <submittedName>
        <fullName evidence="3">Sulfotransferase domain superfamily</fullName>
    </submittedName>
</protein>
<sequence length="312" mass="35612">MNTITTPHLTAERPARDRAPLPPAATGLRLPNFIIGGAIKGGTTSLNYYLKQHPDVYMSAFKEPRYFAYDPTNPEHVAGHGLRFPIKTLDEYAALFADSAGYRAVGETSPHYLRSDTAPQLIAAAIPDVRLIFSLRDPVRRAYSSYWHRVRLGLEDRPAEVVLQPGDQAVEHGLYHAWLTRWYEQFDPAQVKIILFDDLIGDALGVVADICRFLEIDDTFVPDLSVKNRGGAMKNHRLGRLYETLKKHPLRRAIDPLVPARLRQKMIETRDSNLEEPPPMPADLARRLYDYYREEVERLEGLIDRDLSNWKK</sequence>
<keyword evidence="1" id="KW-0808">Transferase</keyword>
<name>A0A170PFW8_9CHLR</name>
<dbReference type="PANTHER" id="PTHR10605:SF56">
    <property type="entry name" value="BIFUNCTIONAL HEPARAN SULFATE N-DEACETYLASE_N-SULFOTRANSFERASE"/>
    <property type="match status" value="1"/>
</dbReference>
<reference evidence="3" key="1">
    <citation type="submission" date="2016-01" db="EMBL/GenBank/DDBJ databases">
        <authorList>
            <person name="Mcilroy J.S."/>
            <person name="Karst M S."/>
            <person name="Albertsen M."/>
        </authorList>
    </citation>
    <scope>NUCLEOTIDE SEQUENCE</scope>
    <source>
        <strain evidence="3">Cfx-K</strain>
    </source>
</reference>
<dbReference type="Pfam" id="PF13469">
    <property type="entry name" value="Sulfotransfer_3"/>
    <property type="match status" value="1"/>
</dbReference>
<dbReference type="Proteomes" id="UP000215027">
    <property type="component" value="Chromosome I"/>
</dbReference>
<organism evidence="3 4">
    <name type="scientific">Candidatus Promineifilum breve</name>
    <dbReference type="NCBI Taxonomy" id="1806508"/>
    <lineage>
        <taxon>Bacteria</taxon>
        <taxon>Bacillati</taxon>
        <taxon>Chloroflexota</taxon>
        <taxon>Ardenticatenia</taxon>
        <taxon>Candidatus Promineifilales</taxon>
        <taxon>Candidatus Promineifilaceae</taxon>
        <taxon>Candidatus Promineifilum</taxon>
    </lineage>
</organism>
<dbReference type="PANTHER" id="PTHR10605">
    <property type="entry name" value="HEPARAN SULFATE SULFOTRANSFERASE"/>
    <property type="match status" value="1"/>
</dbReference>
<dbReference type="AlphaFoldDB" id="A0A170PFW8"/>
<accession>A0A170PFW8</accession>
<dbReference type="InterPro" id="IPR037359">
    <property type="entry name" value="NST/OST"/>
</dbReference>
<dbReference type="OrthoDB" id="149632at2"/>
<evidence type="ECO:0000256" key="1">
    <source>
        <dbReference type="ARBA" id="ARBA00022679"/>
    </source>
</evidence>
<dbReference type="EMBL" id="LN890655">
    <property type="protein sequence ID" value="CUS03423.2"/>
    <property type="molecule type" value="Genomic_DNA"/>
</dbReference>
<evidence type="ECO:0000313" key="3">
    <source>
        <dbReference type="EMBL" id="CUS03423.2"/>
    </source>
</evidence>
<dbReference type="InterPro" id="IPR027417">
    <property type="entry name" value="P-loop_NTPase"/>
</dbReference>